<gene>
    <name evidence="2" type="ORF">GV832_19290</name>
</gene>
<comment type="caution">
    <text evidence="2">The sequence shown here is derived from an EMBL/GenBank/DDBJ whole genome shotgun (WGS) entry which is preliminary data.</text>
</comment>
<dbReference type="RefSeq" id="WP_168776533.1">
    <property type="nucleotide sequence ID" value="NZ_JAABNR010000032.1"/>
</dbReference>
<organism evidence="2 3">
    <name type="scientific">Stagnihabitans tardus</name>
    <dbReference type="NCBI Taxonomy" id="2699202"/>
    <lineage>
        <taxon>Bacteria</taxon>
        <taxon>Pseudomonadati</taxon>
        <taxon>Pseudomonadota</taxon>
        <taxon>Alphaproteobacteria</taxon>
        <taxon>Rhodobacterales</taxon>
        <taxon>Paracoccaceae</taxon>
        <taxon>Stagnihabitans</taxon>
    </lineage>
</organism>
<dbReference type="Pfam" id="PF05656">
    <property type="entry name" value="DUF805"/>
    <property type="match status" value="1"/>
</dbReference>
<dbReference type="AlphaFoldDB" id="A0AAE4YEA4"/>
<keyword evidence="3" id="KW-1185">Reference proteome</keyword>
<evidence type="ECO:0000313" key="2">
    <source>
        <dbReference type="EMBL" id="NBZ89738.1"/>
    </source>
</evidence>
<dbReference type="Proteomes" id="UP001193501">
    <property type="component" value="Unassembled WGS sequence"/>
</dbReference>
<keyword evidence="1" id="KW-1133">Transmembrane helix</keyword>
<evidence type="ECO:0000313" key="3">
    <source>
        <dbReference type="Proteomes" id="UP001193501"/>
    </source>
</evidence>
<dbReference type="GO" id="GO:0005886">
    <property type="term" value="C:plasma membrane"/>
    <property type="evidence" value="ECO:0007669"/>
    <property type="project" value="TreeGrafter"/>
</dbReference>
<keyword evidence="1" id="KW-0472">Membrane</keyword>
<dbReference type="InterPro" id="IPR008523">
    <property type="entry name" value="DUF805"/>
</dbReference>
<reference evidence="2" key="1">
    <citation type="submission" date="2020-01" db="EMBL/GenBank/DDBJ databases">
        <authorList>
            <person name="Chen W.-M."/>
        </authorList>
    </citation>
    <scope>NUCLEOTIDE SEQUENCE</scope>
    <source>
        <strain evidence="2">CYK-10</strain>
    </source>
</reference>
<feature type="transmembrane region" description="Helical" evidence="1">
    <location>
        <begin position="66"/>
        <end position="91"/>
    </location>
</feature>
<feature type="transmembrane region" description="Helical" evidence="1">
    <location>
        <begin position="103"/>
        <end position="127"/>
    </location>
</feature>
<feature type="transmembrane region" description="Helical" evidence="1">
    <location>
        <begin position="25"/>
        <end position="46"/>
    </location>
</feature>
<dbReference type="EMBL" id="JAABNR010000032">
    <property type="protein sequence ID" value="NBZ89738.1"/>
    <property type="molecule type" value="Genomic_DNA"/>
</dbReference>
<protein>
    <submittedName>
        <fullName evidence="2">DUF805 domain-containing protein</fullName>
    </submittedName>
</protein>
<proteinExistence type="predicted"/>
<sequence>MTFTESVKAVYSASIFPGRAARSEFWWFALFQFLVAIVIYAVMGAVMGLTMTPEVMMAGGPSGGAFAFVFIAMLVIYAFSTLNMIPSLAVAARRLHDRDMSALWLFLGFVPFVGALALLVIFCLPGTPGPNRFGPDPKSGVNVF</sequence>
<dbReference type="PANTHER" id="PTHR34980">
    <property type="entry name" value="INNER MEMBRANE PROTEIN-RELATED-RELATED"/>
    <property type="match status" value="1"/>
</dbReference>
<accession>A0AAE4YEA4</accession>
<evidence type="ECO:0000256" key="1">
    <source>
        <dbReference type="SAM" id="Phobius"/>
    </source>
</evidence>
<dbReference type="PANTHER" id="PTHR34980:SF2">
    <property type="entry name" value="INNER MEMBRANE PROTEIN YHAH-RELATED"/>
    <property type="match status" value="1"/>
</dbReference>
<keyword evidence="1" id="KW-0812">Transmembrane</keyword>
<name>A0AAE4YEA4_9RHOB</name>